<comment type="caution">
    <text evidence="3">The sequence shown here is derived from an EMBL/GenBank/DDBJ whole genome shotgun (WGS) entry which is preliminary data.</text>
</comment>
<evidence type="ECO:0000256" key="2">
    <source>
        <dbReference type="SAM" id="Phobius"/>
    </source>
</evidence>
<dbReference type="Gene3D" id="2.130.10.10">
    <property type="entry name" value="YVTN repeat-like/Quinoprotein amine dehydrogenase"/>
    <property type="match status" value="1"/>
</dbReference>
<feature type="transmembrane region" description="Helical" evidence="2">
    <location>
        <begin position="35"/>
        <end position="55"/>
    </location>
</feature>
<sequence length="391" mass="42218">MTLTPLDPEVVAAHLRPPPLADLARTARRRKRRRWVTGAAAVASTVAAATLALPLGSGHPEPPAITDLPQPRPTQTYTSPPLPSPPRFHRFMTVLDRTTAVSFGQTGCAVVVQLTTDSGRTWTTPGGPPPLADCNPSTDVPFEQTVLDAATYRVAIAGRGWFTTDAGRTWTPAPADREVGAFPPGRPDTTLECESGCDRPRAVDPDTGGLLTLRTDPPFKQYREADWADPDTIWVVEKETPNSGRKLRAARSNDRGRTWSEPFDLPLKHGGNLVPTGPRKAYFERLTSTGMDLYRTDNGGQDWTWRTLPMESPIGVTQTATGELIVLAGVLAGMDGWVSTDRGKTFTGPATIPLSRPSSGGLGRGLAYGTDSEKTTQVYDGTGWYEIPPPR</sequence>
<feature type="region of interest" description="Disordered" evidence="1">
    <location>
        <begin position="348"/>
        <end position="372"/>
    </location>
</feature>
<evidence type="ECO:0000313" key="4">
    <source>
        <dbReference type="Proteomes" id="UP000612585"/>
    </source>
</evidence>
<protein>
    <recommendedName>
        <fullName evidence="5">Exo-alpha-sialidase</fullName>
    </recommendedName>
</protein>
<accession>A0A8J3Z7L1</accession>
<dbReference type="EMBL" id="BOPG01000033">
    <property type="protein sequence ID" value="GIJ57813.1"/>
    <property type="molecule type" value="Genomic_DNA"/>
</dbReference>
<dbReference type="Proteomes" id="UP000612585">
    <property type="component" value="Unassembled WGS sequence"/>
</dbReference>
<dbReference type="InterPro" id="IPR015943">
    <property type="entry name" value="WD40/YVTN_repeat-like_dom_sf"/>
</dbReference>
<dbReference type="AlphaFoldDB" id="A0A8J3Z7L1"/>
<proteinExistence type="predicted"/>
<dbReference type="SUPFAM" id="SSF50939">
    <property type="entry name" value="Sialidases"/>
    <property type="match status" value="1"/>
</dbReference>
<keyword evidence="4" id="KW-1185">Reference proteome</keyword>
<organism evidence="3 4">
    <name type="scientific">Virgisporangium aurantiacum</name>
    <dbReference type="NCBI Taxonomy" id="175570"/>
    <lineage>
        <taxon>Bacteria</taxon>
        <taxon>Bacillati</taxon>
        <taxon>Actinomycetota</taxon>
        <taxon>Actinomycetes</taxon>
        <taxon>Micromonosporales</taxon>
        <taxon>Micromonosporaceae</taxon>
        <taxon>Virgisporangium</taxon>
    </lineage>
</organism>
<feature type="region of interest" description="Disordered" evidence="1">
    <location>
        <begin position="53"/>
        <end position="86"/>
    </location>
</feature>
<keyword evidence="2" id="KW-0812">Transmembrane</keyword>
<keyword evidence="2" id="KW-0472">Membrane</keyword>
<name>A0A8J3Z7L1_9ACTN</name>
<feature type="region of interest" description="Disordered" evidence="1">
    <location>
        <begin position="196"/>
        <end position="215"/>
    </location>
</feature>
<evidence type="ECO:0000313" key="3">
    <source>
        <dbReference type="EMBL" id="GIJ57813.1"/>
    </source>
</evidence>
<reference evidence="3" key="1">
    <citation type="submission" date="2021-01" db="EMBL/GenBank/DDBJ databases">
        <title>Whole genome shotgun sequence of Virgisporangium aurantiacum NBRC 16421.</title>
        <authorList>
            <person name="Komaki H."/>
            <person name="Tamura T."/>
        </authorList>
    </citation>
    <scope>NUCLEOTIDE SEQUENCE</scope>
    <source>
        <strain evidence="3">NBRC 16421</strain>
    </source>
</reference>
<keyword evidence="2" id="KW-1133">Transmembrane helix</keyword>
<dbReference type="CDD" id="cd15482">
    <property type="entry name" value="Sialidase_non-viral"/>
    <property type="match status" value="1"/>
</dbReference>
<evidence type="ECO:0000256" key="1">
    <source>
        <dbReference type="SAM" id="MobiDB-lite"/>
    </source>
</evidence>
<dbReference type="InterPro" id="IPR036278">
    <property type="entry name" value="Sialidase_sf"/>
</dbReference>
<feature type="region of interest" description="Disordered" evidence="1">
    <location>
        <begin position="168"/>
        <end position="189"/>
    </location>
</feature>
<dbReference type="RefSeq" id="WP_203997542.1">
    <property type="nucleotide sequence ID" value="NZ_BOPG01000033.1"/>
</dbReference>
<gene>
    <name evidence="3" type="ORF">Vau01_053290</name>
</gene>
<evidence type="ECO:0008006" key="5">
    <source>
        <dbReference type="Google" id="ProtNLM"/>
    </source>
</evidence>